<feature type="compositionally biased region" description="Pro residues" evidence="1">
    <location>
        <begin position="336"/>
        <end position="347"/>
    </location>
</feature>
<evidence type="ECO:0000256" key="1">
    <source>
        <dbReference type="SAM" id="MobiDB-lite"/>
    </source>
</evidence>
<reference evidence="2" key="1">
    <citation type="submission" date="2024-05" db="EMBL/GenBank/DDBJ databases">
        <title>Whole genome shotgun sequence of Streptomyces daghestanicus NBRC 12762.</title>
        <authorList>
            <person name="Komaki H."/>
            <person name="Tamura T."/>
        </authorList>
    </citation>
    <scope>NUCLEOTIDE SEQUENCE</scope>
    <source>
        <strain evidence="2">NBRC 12762</strain>
    </source>
</reference>
<feature type="region of interest" description="Disordered" evidence="1">
    <location>
        <begin position="215"/>
        <end position="236"/>
    </location>
</feature>
<dbReference type="InterPro" id="IPR010982">
    <property type="entry name" value="Lambda_DNA-bd_dom_sf"/>
</dbReference>
<evidence type="ECO:0000313" key="3">
    <source>
        <dbReference type="Proteomes" id="UP001052655"/>
    </source>
</evidence>
<dbReference type="Proteomes" id="UP001052655">
    <property type="component" value="Unassembled WGS sequence"/>
</dbReference>
<feature type="region of interest" description="Disordered" evidence="1">
    <location>
        <begin position="299"/>
        <end position="347"/>
    </location>
</feature>
<dbReference type="RefSeq" id="WP_190078748.1">
    <property type="nucleotide sequence ID" value="NZ_BMTC01000065.1"/>
</dbReference>
<dbReference type="EMBL" id="BNDX01000013">
    <property type="protein sequence ID" value="GHI33155.1"/>
    <property type="molecule type" value="Genomic_DNA"/>
</dbReference>
<sequence length="347" mass="37394">MGRREKPVDQSRPARGRLAVHLRGWRDSAGVTYETLARRTGLSPATLKRAASGAVVPRRTTVEAYVERCGGGQEAVRAADELWRQARVEERGRLVQLRAPRPELIGDEGDLSRALEVVWEQAGAPSLRELKNRSGDPLALPVSSAARIVSRDAIPADEQQLRAFLAGCGIPPERHTPWLSAFEKITRRSPVTAAGELPGEWSRLRSQAALRRLQRTSSRLLSDPATARPGNTWGSSDQQWRHFLSLLEPAVLEEIVGSGVHSYLASRAARNGKAPAQPGSWQPDYLVHHNGQHVVIEVKSTSRPPGRPPAGGTAGITPHTPSGSRGSPAARVLPLPAGPPPVLAAVP</sequence>
<keyword evidence="3" id="KW-1185">Reference proteome</keyword>
<gene>
    <name evidence="2" type="ORF">Sdagh_48850</name>
</gene>
<name>A0ABQ3Q7D8_9ACTN</name>
<dbReference type="Pfam" id="PF13560">
    <property type="entry name" value="HTH_31"/>
    <property type="match status" value="1"/>
</dbReference>
<organism evidence="2 3">
    <name type="scientific">Streptomyces daghestanicus</name>
    <dbReference type="NCBI Taxonomy" id="66885"/>
    <lineage>
        <taxon>Bacteria</taxon>
        <taxon>Bacillati</taxon>
        <taxon>Actinomycetota</taxon>
        <taxon>Actinomycetes</taxon>
        <taxon>Kitasatosporales</taxon>
        <taxon>Streptomycetaceae</taxon>
        <taxon>Streptomyces</taxon>
    </lineage>
</organism>
<proteinExistence type="predicted"/>
<accession>A0ABQ3Q7D8</accession>
<evidence type="ECO:0008006" key="4">
    <source>
        <dbReference type="Google" id="ProtNLM"/>
    </source>
</evidence>
<dbReference type="InterPro" id="IPR001387">
    <property type="entry name" value="Cro/C1-type_HTH"/>
</dbReference>
<comment type="caution">
    <text evidence="2">The sequence shown here is derived from an EMBL/GenBank/DDBJ whole genome shotgun (WGS) entry which is preliminary data.</text>
</comment>
<dbReference type="SUPFAM" id="SSF47413">
    <property type="entry name" value="lambda repressor-like DNA-binding domains"/>
    <property type="match status" value="1"/>
</dbReference>
<dbReference type="CDD" id="cd00093">
    <property type="entry name" value="HTH_XRE"/>
    <property type="match status" value="1"/>
</dbReference>
<evidence type="ECO:0000313" key="2">
    <source>
        <dbReference type="EMBL" id="GHI33155.1"/>
    </source>
</evidence>
<protein>
    <recommendedName>
        <fullName evidence="4">HTH cro/C1-type domain-containing protein</fullName>
    </recommendedName>
</protein>